<comment type="caution">
    <text evidence="2">The sequence shown here is derived from an EMBL/GenBank/DDBJ whole genome shotgun (WGS) entry which is preliminary data.</text>
</comment>
<organism evidence="2 3">
    <name type="scientific">Steinernema carpocapsae</name>
    <name type="common">Entomopathogenic nematode</name>
    <dbReference type="NCBI Taxonomy" id="34508"/>
    <lineage>
        <taxon>Eukaryota</taxon>
        <taxon>Metazoa</taxon>
        <taxon>Ecdysozoa</taxon>
        <taxon>Nematoda</taxon>
        <taxon>Chromadorea</taxon>
        <taxon>Rhabditida</taxon>
        <taxon>Tylenchina</taxon>
        <taxon>Panagrolaimomorpha</taxon>
        <taxon>Strongyloidoidea</taxon>
        <taxon>Steinernematidae</taxon>
        <taxon>Steinernema</taxon>
    </lineage>
</organism>
<gene>
    <name evidence="2" type="ORF">L596_029524</name>
</gene>
<proteinExistence type="predicted"/>
<accession>A0A4U5LUX3</accession>
<protein>
    <submittedName>
        <fullName evidence="2">Uncharacterized protein</fullName>
    </submittedName>
</protein>
<dbReference type="EMBL" id="AZBU02000012">
    <property type="protein sequence ID" value="TKR59917.1"/>
    <property type="molecule type" value="Genomic_DNA"/>
</dbReference>
<reference evidence="2 3" key="2">
    <citation type="journal article" date="2019" name="G3 (Bethesda)">
        <title>Hybrid Assembly of the Genome of the Entomopathogenic Nematode Steinernema carpocapsae Identifies the X-Chromosome.</title>
        <authorList>
            <person name="Serra L."/>
            <person name="Macchietto M."/>
            <person name="Macias-Munoz A."/>
            <person name="McGill C.J."/>
            <person name="Rodriguez I.M."/>
            <person name="Rodriguez B."/>
            <person name="Murad R."/>
            <person name="Mortazavi A."/>
        </authorList>
    </citation>
    <scope>NUCLEOTIDE SEQUENCE [LARGE SCALE GENOMIC DNA]</scope>
    <source>
        <strain evidence="2 3">ALL</strain>
    </source>
</reference>
<feature type="region of interest" description="Disordered" evidence="1">
    <location>
        <begin position="110"/>
        <end position="130"/>
    </location>
</feature>
<dbReference type="Proteomes" id="UP000298663">
    <property type="component" value="Unassembled WGS sequence"/>
</dbReference>
<dbReference type="AlphaFoldDB" id="A0A4U5LUX3"/>
<evidence type="ECO:0000313" key="2">
    <source>
        <dbReference type="EMBL" id="TKR59917.1"/>
    </source>
</evidence>
<evidence type="ECO:0000256" key="1">
    <source>
        <dbReference type="SAM" id="MobiDB-lite"/>
    </source>
</evidence>
<keyword evidence="3" id="KW-1185">Reference proteome</keyword>
<reference evidence="2 3" key="1">
    <citation type="journal article" date="2015" name="Genome Biol.">
        <title>Comparative genomics of Steinernema reveals deeply conserved gene regulatory networks.</title>
        <authorList>
            <person name="Dillman A.R."/>
            <person name="Macchietto M."/>
            <person name="Porter C.F."/>
            <person name="Rogers A."/>
            <person name="Williams B."/>
            <person name="Antoshechkin I."/>
            <person name="Lee M.M."/>
            <person name="Goodwin Z."/>
            <person name="Lu X."/>
            <person name="Lewis E.E."/>
            <person name="Goodrich-Blair H."/>
            <person name="Stock S.P."/>
            <person name="Adams B.J."/>
            <person name="Sternberg P.W."/>
            <person name="Mortazavi A."/>
        </authorList>
    </citation>
    <scope>NUCLEOTIDE SEQUENCE [LARGE SCALE GENOMIC DNA]</scope>
    <source>
        <strain evidence="2 3">ALL</strain>
    </source>
</reference>
<sequence>MVHRAKFRRPPTTNKLRSNERLVLPTSIPNPCLVHSLKYSCNSAIIADFAFEFASNHTEATRITFAHLICNKLGDYPEFHANRVSRFHIREWPSTSTTFARRVKRTSRCATQRSKSFKQRSRSMMPCRPN</sequence>
<name>A0A4U5LUX3_STECR</name>
<evidence type="ECO:0000313" key="3">
    <source>
        <dbReference type="Proteomes" id="UP000298663"/>
    </source>
</evidence>